<evidence type="ECO:0000313" key="2">
    <source>
        <dbReference type="EMBL" id="GLA55255.1"/>
    </source>
</evidence>
<dbReference type="EMBL" id="NKJJ02000008">
    <property type="protein sequence ID" value="TPR09957.1"/>
    <property type="molecule type" value="Genomic_DNA"/>
</dbReference>
<reference evidence="4" key="1">
    <citation type="submission" date="2018-10" db="EMBL/GenBank/DDBJ databases">
        <title>FDA dAtabase for Regulatory Grade micrObial Sequences (FDA-ARGOS): Supporting development and validation of Infectious Disease Dx tests.</title>
        <authorList>
            <person name="Kerrigan L."/>
            <person name="Tallon L."/>
            <person name="Sadzewicz L."/>
            <person name="Sengamalay N."/>
            <person name="Ott S."/>
            <person name="Godinez A."/>
            <person name="Nagaraj S."/>
            <person name="Vavikolanu K."/>
            <person name="Nadendla S."/>
            <person name="George J."/>
            <person name="Sichtig H."/>
        </authorList>
    </citation>
    <scope>NUCLEOTIDE SEQUENCE [LARGE SCALE GENOMIC DNA]</scope>
    <source>
        <strain evidence="4">FDAARGOS_311</strain>
    </source>
</reference>
<dbReference type="Proteomes" id="UP001144191">
    <property type="component" value="Unassembled WGS sequence"/>
</dbReference>
<reference evidence="2" key="3">
    <citation type="submission" date="2022-07" db="EMBL/GenBank/DDBJ databases">
        <title>Taxonomy of Aspergillus series Nigri: significant species reduction supported by multi-species coalescent approaches.</title>
        <authorList>
            <person name="Bian C."/>
            <person name="Kusuya Y."/>
            <person name="Sklenar F."/>
            <person name="D'hooge E."/>
            <person name="Yaguchi T."/>
            <person name="Takahashi H."/>
            <person name="Hubka V."/>
        </authorList>
    </citation>
    <scope>NUCLEOTIDE SEQUENCE</scope>
    <source>
        <strain evidence="2">IFM 63604</strain>
    </source>
</reference>
<dbReference type="Proteomes" id="UP000197666">
    <property type="component" value="Unassembled WGS sequence"/>
</dbReference>
<dbReference type="VEuPathDB" id="FungiDB:ATCC64974_69890"/>
<evidence type="ECO:0000313" key="3">
    <source>
        <dbReference type="EMBL" id="TPR09957.1"/>
    </source>
</evidence>
<feature type="domain" description="NACHT-NTPase and P-loop NTPases N-terminal" evidence="1">
    <location>
        <begin position="10"/>
        <end position="130"/>
    </location>
</feature>
<sequence length="219" mass="24071">MSSPEVVRQITDLIGVIEQLMAAFDSIKDLSNLPEAFQEASNWLPIVERTLRDVKSSAEKLKSAEDVRALKTALYSCDKKADNLLDIIEQLGEKSKGEYHSSVYQGIVMRQGKQRVETLMDGILESLGALVTHKAFLGEMHNQISLLAKGREDLAGVCPSLADSDLADLPGAANQYGENSRQYNLFGEGTQRIADGHYFEAKGNQNFGILPPKETVESI</sequence>
<dbReference type="VEuPathDB" id="FungiDB:M747DRAFT_369541"/>
<accession>A0A254UC97</accession>
<proteinExistence type="predicted"/>
<dbReference type="VEuPathDB" id="FungiDB:ASPNIDRAFT2_1166156"/>
<dbReference type="AlphaFoldDB" id="A0A254UC97"/>
<gene>
    <name evidence="2" type="ORF">AnigIFM63604_001744</name>
    <name evidence="3" type="ORF">CAN33_0054065</name>
</gene>
<dbReference type="eggNOG" id="ENOG502SYV9">
    <property type="taxonomic scope" value="Eukaryota"/>
</dbReference>
<evidence type="ECO:0000313" key="4">
    <source>
        <dbReference type="Proteomes" id="UP000197666"/>
    </source>
</evidence>
<comment type="caution">
    <text evidence="3">The sequence shown here is derived from an EMBL/GenBank/DDBJ whole genome shotgun (WGS) entry which is preliminary data.</text>
</comment>
<protein>
    <submittedName>
        <fullName evidence="3">Histidine phosphatase (Branch 1) family protein</fullName>
    </submittedName>
</protein>
<dbReference type="EMBL" id="BRPB01000128">
    <property type="protein sequence ID" value="GLA55255.1"/>
    <property type="molecule type" value="Genomic_DNA"/>
</dbReference>
<evidence type="ECO:0000259" key="1">
    <source>
        <dbReference type="Pfam" id="PF17107"/>
    </source>
</evidence>
<dbReference type="InterPro" id="IPR031352">
    <property type="entry name" value="SesA"/>
</dbReference>
<dbReference type="VEuPathDB" id="FungiDB:An16g04050"/>
<name>A0A254UC97_ASPNG</name>
<reference evidence="3" key="2">
    <citation type="submission" date="2019-02" db="EMBL/GenBank/DDBJ databases">
        <title>FDA dAtabase for Regulatory Grade micrObial Sequences (FDA-ARGOS): Supporting development and validation of Infectious Disease Dx tests.</title>
        <authorList>
            <person name="Kerrigan L."/>
            <person name="Tallon L.J."/>
            <person name="Sadzewicz L."/>
            <person name="Sengamalay N."/>
            <person name="Ott S."/>
            <person name="Godinez A."/>
            <person name="Nagaraj S."/>
            <person name="Vavikolanu K."/>
            <person name="Vyas G."/>
            <person name="Nadendla S."/>
            <person name="Aluvathingal J."/>
            <person name="Sichtig H."/>
        </authorList>
    </citation>
    <scope>NUCLEOTIDE SEQUENCE</scope>
    <source>
        <strain evidence="3">FDAARGOS_311</strain>
    </source>
</reference>
<organism evidence="3 4">
    <name type="scientific">Aspergillus niger</name>
    <dbReference type="NCBI Taxonomy" id="5061"/>
    <lineage>
        <taxon>Eukaryota</taxon>
        <taxon>Fungi</taxon>
        <taxon>Dikarya</taxon>
        <taxon>Ascomycota</taxon>
        <taxon>Pezizomycotina</taxon>
        <taxon>Eurotiomycetes</taxon>
        <taxon>Eurotiomycetidae</taxon>
        <taxon>Eurotiales</taxon>
        <taxon>Aspergillaceae</taxon>
        <taxon>Aspergillus</taxon>
        <taxon>Aspergillus subgen. Circumdati</taxon>
    </lineage>
</organism>
<dbReference type="Pfam" id="PF17107">
    <property type="entry name" value="SesA"/>
    <property type="match status" value="1"/>
</dbReference>